<dbReference type="PANTHER" id="PTHR10859:SF91">
    <property type="entry name" value="DOLICHYL-PHOSPHATE BETA-GLUCOSYLTRANSFERASE"/>
    <property type="match status" value="1"/>
</dbReference>
<dbReference type="EMBL" id="CP053538">
    <property type="protein sequence ID" value="QJX47333.1"/>
    <property type="molecule type" value="Genomic_DNA"/>
</dbReference>
<dbReference type="GO" id="GO:0006487">
    <property type="term" value="P:protein N-linked glycosylation"/>
    <property type="evidence" value="ECO:0007669"/>
    <property type="project" value="TreeGrafter"/>
</dbReference>
<dbReference type="Proteomes" id="UP000501623">
    <property type="component" value="Chromosome"/>
</dbReference>
<dbReference type="InterPro" id="IPR001173">
    <property type="entry name" value="Glyco_trans_2-like"/>
</dbReference>
<dbReference type="PANTHER" id="PTHR10859">
    <property type="entry name" value="GLYCOSYL TRANSFERASE"/>
    <property type="match status" value="1"/>
</dbReference>
<organism evidence="2 3">
    <name type="scientific">Hymenobacter taeanensis</name>
    <dbReference type="NCBI Taxonomy" id="2735321"/>
    <lineage>
        <taxon>Bacteria</taxon>
        <taxon>Pseudomonadati</taxon>
        <taxon>Bacteroidota</taxon>
        <taxon>Cytophagia</taxon>
        <taxon>Cytophagales</taxon>
        <taxon>Hymenobacteraceae</taxon>
        <taxon>Hymenobacter</taxon>
    </lineage>
</organism>
<dbReference type="AlphaFoldDB" id="A0A6M6BJ37"/>
<reference evidence="2 3" key="1">
    <citation type="submission" date="2020-05" db="EMBL/GenBank/DDBJ databases">
        <title>Complete genome sequence of Hymenobacter sp. TS19 in Coasted Sand Dune.</title>
        <authorList>
            <person name="Lee J.-H."/>
            <person name="Jung J.-H."/>
            <person name="Jeong S."/>
            <person name="Zhao L."/>
            <person name="Kim M.-K."/>
            <person name="Seo H.-S."/>
            <person name="Lim S."/>
        </authorList>
    </citation>
    <scope>NUCLEOTIDE SEQUENCE [LARGE SCALE GENOMIC DNA]</scope>
    <source>
        <strain evidence="2 3">TS19</strain>
    </source>
</reference>
<keyword evidence="2" id="KW-0808">Transferase</keyword>
<sequence length="245" mass="27810">MPRISTDLVLPCYNPPEGWAANLIACLQELQQRLPEADFTVYVVNDGSSKPPTEADIALLRSALPQFHYLSYNENRGKGYALRYGVQQAHNPYCLFTDIDFPYQEDSVAAVFRKLADQHYDIAVGARDDAYYAEVPAIRTGISRTLRFCTRYLLRLPVSDTQCGIKGFNAKGKVLFLQTQVDRYLFDLEFLFRSARIPQLRVAAVPVQLKPGIIFSRMNPRVLATEGFNLLKIIGKNSRRLNSLR</sequence>
<evidence type="ECO:0000259" key="1">
    <source>
        <dbReference type="Pfam" id="PF00535"/>
    </source>
</evidence>
<dbReference type="KEGG" id="hts:HMJ29_10440"/>
<feature type="domain" description="Glycosyltransferase 2-like" evidence="1">
    <location>
        <begin position="8"/>
        <end position="149"/>
    </location>
</feature>
<proteinExistence type="predicted"/>
<evidence type="ECO:0000313" key="2">
    <source>
        <dbReference type="EMBL" id="QJX47333.1"/>
    </source>
</evidence>
<dbReference type="RefSeq" id="WP_171591425.1">
    <property type="nucleotide sequence ID" value="NZ_CP053538.1"/>
</dbReference>
<dbReference type="InterPro" id="IPR029044">
    <property type="entry name" value="Nucleotide-diphossugar_trans"/>
</dbReference>
<protein>
    <submittedName>
        <fullName evidence="2">Glycosyltransferase</fullName>
    </submittedName>
</protein>
<dbReference type="SUPFAM" id="SSF53448">
    <property type="entry name" value="Nucleotide-diphospho-sugar transferases"/>
    <property type="match status" value="1"/>
</dbReference>
<name>A0A6M6BJ37_9BACT</name>
<keyword evidence="3" id="KW-1185">Reference proteome</keyword>
<dbReference type="Gene3D" id="3.90.550.10">
    <property type="entry name" value="Spore Coat Polysaccharide Biosynthesis Protein SpsA, Chain A"/>
    <property type="match status" value="1"/>
</dbReference>
<dbReference type="GO" id="GO:0016740">
    <property type="term" value="F:transferase activity"/>
    <property type="evidence" value="ECO:0007669"/>
    <property type="project" value="UniProtKB-KW"/>
</dbReference>
<accession>A0A6M6BJ37</accession>
<dbReference type="Pfam" id="PF00535">
    <property type="entry name" value="Glycos_transf_2"/>
    <property type="match status" value="1"/>
</dbReference>
<evidence type="ECO:0000313" key="3">
    <source>
        <dbReference type="Proteomes" id="UP000501623"/>
    </source>
</evidence>
<gene>
    <name evidence="2" type="ORF">HMJ29_10440</name>
</gene>